<name>A0A5B9QSP8_9BACT</name>
<keyword evidence="4" id="KW-1185">Reference proteome</keyword>
<evidence type="ECO:0000259" key="2">
    <source>
        <dbReference type="Pfam" id="PF05532"/>
    </source>
</evidence>
<dbReference type="Gene3D" id="1.10.1470.10">
    <property type="entry name" value="YjbJ"/>
    <property type="match status" value="1"/>
</dbReference>
<dbReference type="InterPro" id="IPR036629">
    <property type="entry name" value="YjbJ_sf"/>
</dbReference>
<dbReference type="OrthoDB" id="278198at2"/>
<sequence>MVTKQELSGSWNKVVGTVKEKYGQISDNELRQVEGNVDQLVGLVQRKTGQSREQIEAMLDECCQSSDSAVQRAKDSASQYAEGAGEYVREQYQQVSNQAQRGYQQSVQTLSRRPLESAGVAFGIGLVAGLAIGLSLSSRSQPPESFWQRRWS</sequence>
<proteinExistence type="inferred from homology"/>
<dbReference type="InterPro" id="IPR050423">
    <property type="entry name" value="UPF0337_stress_rsp"/>
</dbReference>
<evidence type="ECO:0000313" key="3">
    <source>
        <dbReference type="EMBL" id="QEG42014.1"/>
    </source>
</evidence>
<protein>
    <recommendedName>
        <fullName evidence="2">CsbD-like domain-containing protein</fullName>
    </recommendedName>
</protein>
<dbReference type="InterPro" id="IPR008462">
    <property type="entry name" value="CsbD"/>
</dbReference>
<gene>
    <name evidence="3" type="ORF">UC8_40430</name>
</gene>
<dbReference type="KEGG" id="rul:UC8_40430"/>
<dbReference type="Proteomes" id="UP000325286">
    <property type="component" value="Chromosome"/>
</dbReference>
<dbReference type="Pfam" id="PF05532">
    <property type="entry name" value="CsbD"/>
    <property type="match status" value="1"/>
</dbReference>
<accession>A0A5B9QSP8</accession>
<evidence type="ECO:0000313" key="4">
    <source>
        <dbReference type="Proteomes" id="UP000325286"/>
    </source>
</evidence>
<comment type="similarity">
    <text evidence="1">Belongs to the UPF0337 (CsbD) family.</text>
</comment>
<feature type="domain" description="CsbD-like" evidence="2">
    <location>
        <begin position="7"/>
        <end position="56"/>
    </location>
</feature>
<dbReference type="EMBL" id="CP042914">
    <property type="protein sequence ID" value="QEG42014.1"/>
    <property type="molecule type" value="Genomic_DNA"/>
</dbReference>
<dbReference type="PANTHER" id="PTHR34977:SF1">
    <property type="entry name" value="UPF0337 PROTEIN YJBJ"/>
    <property type="match status" value="1"/>
</dbReference>
<dbReference type="AlphaFoldDB" id="A0A5B9QSP8"/>
<organism evidence="3 4">
    <name type="scientific">Roseimaritima ulvae</name>
    <dbReference type="NCBI Taxonomy" id="980254"/>
    <lineage>
        <taxon>Bacteria</taxon>
        <taxon>Pseudomonadati</taxon>
        <taxon>Planctomycetota</taxon>
        <taxon>Planctomycetia</taxon>
        <taxon>Pirellulales</taxon>
        <taxon>Pirellulaceae</taxon>
        <taxon>Roseimaritima</taxon>
    </lineage>
</organism>
<reference evidence="3 4" key="1">
    <citation type="submission" date="2019-08" db="EMBL/GenBank/DDBJ databases">
        <title>Deep-cultivation of Planctomycetes and their phenomic and genomic characterization uncovers novel biology.</title>
        <authorList>
            <person name="Wiegand S."/>
            <person name="Jogler M."/>
            <person name="Boedeker C."/>
            <person name="Pinto D."/>
            <person name="Vollmers J."/>
            <person name="Rivas-Marin E."/>
            <person name="Kohn T."/>
            <person name="Peeters S.H."/>
            <person name="Heuer A."/>
            <person name="Rast P."/>
            <person name="Oberbeckmann S."/>
            <person name="Bunk B."/>
            <person name="Jeske O."/>
            <person name="Meyerdierks A."/>
            <person name="Storesund J.E."/>
            <person name="Kallscheuer N."/>
            <person name="Luecker S."/>
            <person name="Lage O.M."/>
            <person name="Pohl T."/>
            <person name="Merkel B.J."/>
            <person name="Hornburger P."/>
            <person name="Mueller R.-W."/>
            <person name="Bruemmer F."/>
            <person name="Labrenz M."/>
            <person name="Spormann A.M."/>
            <person name="Op den Camp H."/>
            <person name="Overmann J."/>
            <person name="Amann R."/>
            <person name="Jetten M.S.M."/>
            <person name="Mascher T."/>
            <person name="Medema M.H."/>
            <person name="Devos D.P."/>
            <person name="Kaster A.-K."/>
            <person name="Ovreas L."/>
            <person name="Rohde M."/>
            <person name="Galperin M.Y."/>
            <person name="Jogler C."/>
        </authorList>
    </citation>
    <scope>NUCLEOTIDE SEQUENCE [LARGE SCALE GENOMIC DNA]</scope>
    <source>
        <strain evidence="3 4">UC8</strain>
    </source>
</reference>
<dbReference type="SUPFAM" id="SSF69047">
    <property type="entry name" value="Hypothetical protein YjbJ"/>
    <property type="match status" value="1"/>
</dbReference>
<dbReference type="PANTHER" id="PTHR34977">
    <property type="entry name" value="UPF0337 PROTEIN YJBJ"/>
    <property type="match status" value="1"/>
</dbReference>
<dbReference type="RefSeq" id="WP_068141492.1">
    <property type="nucleotide sequence ID" value="NZ_CP042914.1"/>
</dbReference>
<evidence type="ECO:0000256" key="1">
    <source>
        <dbReference type="ARBA" id="ARBA00009129"/>
    </source>
</evidence>